<keyword evidence="2" id="KW-1185">Reference proteome</keyword>
<gene>
    <name evidence="1" type="ORF">FPQ13_12505</name>
</gene>
<reference evidence="1 2" key="1">
    <citation type="submission" date="2019-07" db="EMBL/GenBank/DDBJ databases">
        <title>Allobacillus sp. nov. SKP isolated from shrimp paste of Euphausiacea.</title>
        <authorList>
            <person name="Kanchanasin P."/>
            <person name="Tanasupawat S."/>
            <person name="Shi W."/>
            <person name="Wu L."/>
            <person name="Ma J."/>
        </authorList>
    </citation>
    <scope>NUCLEOTIDE SEQUENCE [LARGE SCALE GENOMIC DNA]</scope>
    <source>
        <strain evidence="1 2">SKP4-8</strain>
    </source>
</reference>
<evidence type="ECO:0000313" key="2">
    <source>
        <dbReference type="Proteomes" id="UP000316425"/>
    </source>
</evidence>
<dbReference type="OrthoDB" id="1122585at2"/>
<dbReference type="AlphaFoldDB" id="A0A556P6L5"/>
<comment type="caution">
    <text evidence="1">The sequence shown here is derived from an EMBL/GenBank/DDBJ whole genome shotgun (WGS) entry which is preliminary data.</text>
</comment>
<dbReference type="RefSeq" id="WP_144089661.1">
    <property type="nucleotide sequence ID" value="NZ_VMHE01000039.1"/>
</dbReference>
<proteinExistence type="predicted"/>
<sequence>MSELEGLDGTVNVFVNGKEVEVFMGARVRDALMTYDQEAFSEHLQGEVRIEDQEGHRLSPQERVANGAQYFIDKK</sequence>
<name>A0A556P6L5_9BACI</name>
<organism evidence="1 2">
    <name type="scientific">Allobacillus salarius</name>
    <dbReference type="NCBI Taxonomy" id="1955272"/>
    <lineage>
        <taxon>Bacteria</taxon>
        <taxon>Bacillati</taxon>
        <taxon>Bacillota</taxon>
        <taxon>Bacilli</taxon>
        <taxon>Bacillales</taxon>
        <taxon>Bacillaceae</taxon>
        <taxon>Allobacillus</taxon>
    </lineage>
</organism>
<evidence type="ECO:0000313" key="1">
    <source>
        <dbReference type="EMBL" id="TSJ60022.1"/>
    </source>
</evidence>
<protein>
    <submittedName>
        <fullName evidence="1">Uncharacterized protein</fullName>
    </submittedName>
</protein>
<accession>A0A556P6L5</accession>
<dbReference type="Proteomes" id="UP000316425">
    <property type="component" value="Unassembled WGS sequence"/>
</dbReference>
<dbReference type="EMBL" id="VMHE01000039">
    <property type="protein sequence ID" value="TSJ60022.1"/>
    <property type="molecule type" value="Genomic_DNA"/>
</dbReference>